<dbReference type="Proteomes" id="UP000008281">
    <property type="component" value="Unassembled WGS sequence"/>
</dbReference>
<evidence type="ECO:0000313" key="2">
    <source>
        <dbReference type="Proteomes" id="UP000008281"/>
    </source>
</evidence>
<reference evidence="1" key="1">
    <citation type="submission" date="2007-07" db="EMBL/GenBank/DDBJ databases">
        <title>PCAP assembly of the Caenorhabditis remanei genome.</title>
        <authorList>
            <consortium name="The Caenorhabditis remanei Sequencing Consortium"/>
            <person name="Wilson R.K."/>
        </authorList>
    </citation>
    <scope>NUCLEOTIDE SEQUENCE [LARGE SCALE GENOMIC DNA]</scope>
    <source>
        <strain evidence="1">PB4641</strain>
    </source>
</reference>
<evidence type="ECO:0000313" key="1">
    <source>
        <dbReference type="EMBL" id="EFP08657.1"/>
    </source>
</evidence>
<name>E3NMQ0_CAERE</name>
<accession>E3NMQ0</accession>
<dbReference type="AlphaFoldDB" id="E3NMQ0"/>
<organism evidence="2">
    <name type="scientific">Caenorhabditis remanei</name>
    <name type="common">Caenorhabditis vulgaris</name>
    <dbReference type="NCBI Taxonomy" id="31234"/>
    <lineage>
        <taxon>Eukaryota</taxon>
        <taxon>Metazoa</taxon>
        <taxon>Ecdysozoa</taxon>
        <taxon>Nematoda</taxon>
        <taxon>Chromadorea</taxon>
        <taxon>Rhabditida</taxon>
        <taxon>Rhabditina</taxon>
        <taxon>Rhabditomorpha</taxon>
        <taxon>Rhabditoidea</taxon>
        <taxon>Rhabditidae</taxon>
        <taxon>Peloderinae</taxon>
        <taxon>Caenorhabditis</taxon>
    </lineage>
</organism>
<dbReference type="EMBL" id="DS269089">
    <property type="protein sequence ID" value="EFP08657.1"/>
    <property type="molecule type" value="Genomic_DNA"/>
</dbReference>
<dbReference type="OMA" id="IANMHAV"/>
<dbReference type="HOGENOM" id="CLU_086463_3_0_1"/>
<keyword evidence="2" id="KW-1185">Reference proteome</keyword>
<sequence length="176" mass="18680">MNSSLGIALLLLSLSGVEQFKMQLVNMLNNYRLEFAKKEQIANMHAVTYDHSLDSKIKKMTCDELESPGPDYVVMPVIQIEIKGDLMKSPSYHPLQTKVACETTTCNDKLACVMGPKNSPPKRSDIKRGSPGSGCSGGNGLSGLCIGGSGGSAVENVPAEKQSGKKSGDSDVESKG</sequence>
<gene>
    <name evidence="1" type="ORF">CRE_09893</name>
</gene>
<proteinExistence type="predicted"/>
<protein>
    <submittedName>
        <fullName evidence="1">Uncharacterized protein</fullName>
    </submittedName>
</protein>
<dbReference type="FunCoup" id="E3NMQ0">
    <property type="interactions" value="1118"/>
</dbReference>